<accession>A0AAN9F624</accession>
<dbReference type="EMBL" id="JAYWIO010000004">
    <property type="protein sequence ID" value="KAK7270542.1"/>
    <property type="molecule type" value="Genomic_DNA"/>
</dbReference>
<sequence length="90" mass="10306">MHYMHSINNPAKNSAVKKLMNQSHIKFLHQPPSSSFKSLFNLTITELTLSSLLPLHWWQTESLILNISSIRTTHSNQFNKLLNSFPSSSL</sequence>
<reference evidence="1 2" key="1">
    <citation type="submission" date="2024-01" db="EMBL/GenBank/DDBJ databases">
        <title>The genomes of 5 underutilized Papilionoideae crops provide insights into root nodulation and disease resistanc.</title>
        <authorList>
            <person name="Yuan L."/>
        </authorList>
    </citation>
    <scope>NUCLEOTIDE SEQUENCE [LARGE SCALE GENOMIC DNA]</scope>
    <source>
        <strain evidence="1">ZHUSHIDOU_FW_LH</strain>
        <tissue evidence="1">Leaf</tissue>
    </source>
</reference>
<dbReference type="Proteomes" id="UP001372338">
    <property type="component" value="Unassembled WGS sequence"/>
</dbReference>
<name>A0AAN9F624_CROPI</name>
<dbReference type="AlphaFoldDB" id="A0AAN9F624"/>
<keyword evidence="2" id="KW-1185">Reference proteome</keyword>
<proteinExistence type="predicted"/>
<gene>
    <name evidence="1" type="ORF">RIF29_23761</name>
</gene>
<organism evidence="1 2">
    <name type="scientific">Crotalaria pallida</name>
    <name type="common">Smooth rattlebox</name>
    <name type="synonym">Crotalaria striata</name>
    <dbReference type="NCBI Taxonomy" id="3830"/>
    <lineage>
        <taxon>Eukaryota</taxon>
        <taxon>Viridiplantae</taxon>
        <taxon>Streptophyta</taxon>
        <taxon>Embryophyta</taxon>
        <taxon>Tracheophyta</taxon>
        <taxon>Spermatophyta</taxon>
        <taxon>Magnoliopsida</taxon>
        <taxon>eudicotyledons</taxon>
        <taxon>Gunneridae</taxon>
        <taxon>Pentapetalae</taxon>
        <taxon>rosids</taxon>
        <taxon>fabids</taxon>
        <taxon>Fabales</taxon>
        <taxon>Fabaceae</taxon>
        <taxon>Papilionoideae</taxon>
        <taxon>50 kb inversion clade</taxon>
        <taxon>genistoids sensu lato</taxon>
        <taxon>core genistoids</taxon>
        <taxon>Crotalarieae</taxon>
        <taxon>Crotalaria</taxon>
    </lineage>
</organism>
<evidence type="ECO:0000313" key="2">
    <source>
        <dbReference type="Proteomes" id="UP001372338"/>
    </source>
</evidence>
<evidence type="ECO:0000313" key="1">
    <source>
        <dbReference type="EMBL" id="KAK7270542.1"/>
    </source>
</evidence>
<protein>
    <submittedName>
        <fullName evidence="1">Uncharacterized protein</fullName>
    </submittedName>
</protein>
<comment type="caution">
    <text evidence="1">The sequence shown here is derived from an EMBL/GenBank/DDBJ whole genome shotgun (WGS) entry which is preliminary data.</text>
</comment>